<protein>
    <submittedName>
        <fullName evidence="1">Dehydrodolichyl diphosphate synthase complex subunit Rer2p</fullName>
    </submittedName>
</protein>
<keyword evidence="2" id="KW-1185">Reference proteome</keyword>
<sequence length="308" mass="35686">MSVVSINEFISLLANFPIFAYLFSFVQDIIISILKTGPIPKHVAMIMDGNRTFAKKRNLSLKQGHTAGAESLVKVLDTCFRLGVKVVTIYAFSIENFNRSKEEIDTLFGLLRDRLKLLAENENSYSRVNMIKIRIIGNKSMIPEDILQDLEKIEDKTNLETSEKILNVCFPYTSRDDIVHSIKQTSHQRMNGLINKDSITLDYVTDNMYFGPDSLPLDIMIRTSGQTRLSDFMLWQCNYNCTIEFVDTLWPDFKFLSLIMILMKWGYYKTLEMESEMNKLNEKDEKEFVDILKELPPHPPHKSVTDRK</sequence>
<gene>
    <name evidence="1" type="ORF">CLIB1444_02S08724</name>
</gene>
<reference evidence="1" key="1">
    <citation type="submission" date="2022-06" db="EMBL/GenBank/DDBJ databases">
        <authorList>
            <person name="Legras J.-L."/>
            <person name="Devillers H."/>
            <person name="Grondin C."/>
        </authorList>
    </citation>
    <scope>NUCLEOTIDE SEQUENCE</scope>
    <source>
        <strain evidence="1">CLIB 1444</strain>
    </source>
</reference>
<dbReference type="EMBL" id="CALSDN010000002">
    <property type="protein sequence ID" value="CAH6719445.1"/>
    <property type="molecule type" value="Genomic_DNA"/>
</dbReference>
<dbReference type="Proteomes" id="UP001152531">
    <property type="component" value="Unassembled WGS sequence"/>
</dbReference>
<proteinExistence type="predicted"/>
<organism evidence="1 2">
    <name type="scientific">[Candida] jaroonii</name>
    <dbReference type="NCBI Taxonomy" id="467808"/>
    <lineage>
        <taxon>Eukaryota</taxon>
        <taxon>Fungi</taxon>
        <taxon>Dikarya</taxon>
        <taxon>Ascomycota</taxon>
        <taxon>Saccharomycotina</taxon>
        <taxon>Pichiomycetes</taxon>
        <taxon>Debaryomycetaceae</taxon>
        <taxon>Yamadazyma</taxon>
    </lineage>
</organism>
<evidence type="ECO:0000313" key="2">
    <source>
        <dbReference type="Proteomes" id="UP001152531"/>
    </source>
</evidence>
<evidence type="ECO:0000313" key="1">
    <source>
        <dbReference type="EMBL" id="CAH6719445.1"/>
    </source>
</evidence>
<comment type="caution">
    <text evidence="1">The sequence shown here is derived from an EMBL/GenBank/DDBJ whole genome shotgun (WGS) entry which is preliminary data.</text>
</comment>
<accession>A0ACA9Y4Y4</accession>
<name>A0ACA9Y4Y4_9ASCO</name>